<proteinExistence type="predicted"/>
<reference evidence="1" key="1">
    <citation type="submission" date="2021-06" db="EMBL/GenBank/DDBJ databases">
        <title>Parelaphostrongylus tenuis whole genome reference sequence.</title>
        <authorList>
            <person name="Garwood T.J."/>
            <person name="Larsen P.A."/>
            <person name="Fountain-Jones N.M."/>
            <person name="Garbe J.R."/>
            <person name="Macchietto M.G."/>
            <person name="Kania S.A."/>
            <person name="Gerhold R.W."/>
            <person name="Richards J.E."/>
            <person name="Wolf T.M."/>
        </authorList>
    </citation>
    <scope>NUCLEOTIDE SEQUENCE</scope>
    <source>
        <strain evidence="1">MNPRO001-30</strain>
        <tissue evidence="1">Meninges</tissue>
    </source>
</reference>
<dbReference type="EMBL" id="JAHQIW010007170">
    <property type="protein sequence ID" value="KAJ1372674.1"/>
    <property type="molecule type" value="Genomic_DNA"/>
</dbReference>
<organism evidence="1 2">
    <name type="scientific">Parelaphostrongylus tenuis</name>
    <name type="common">Meningeal worm</name>
    <dbReference type="NCBI Taxonomy" id="148309"/>
    <lineage>
        <taxon>Eukaryota</taxon>
        <taxon>Metazoa</taxon>
        <taxon>Ecdysozoa</taxon>
        <taxon>Nematoda</taxon>
        <taxon>Chromadorea</taxon>
        <taxon>Rhabditida</taxon>
        <taxon>Rhabditina</taxon>
        <taxon>Rhabditomorpha</taxon>
        <taxon>Strongyloidea</taxon>
        <taxon>Metastrongylidae</taxon>
        <taxon>Parelaphostrongylus</taxon>
    </lineage>
</organism>
<keyword evidence="2" id="KW-1185">Reference proteome</keyword>
<gene>
    <name evidence="1" type="ORF">KIN20_034882</name>
</gene>
<comment type="caution">
    <text evidence="1">The sequence shown here is derived from an EMBL/GenBank/DDBJ whole genome shotgun (WGS) entry which is preliminary data.</text>
</comment>
<dbReference type="AlphaFoldDB" id="A0AAD5RDB5"/>
<protein>
    <submittedName>
        <fullName evidence="1">Uncharacterized protein</fullName>
    </submittedName>
</protein>
<name>A0AAD5RDB5_PARTN</name>
<accession>A0AAD5RDB5</accession>
<sequence>MTTILEILVWSNSRFLFICEITSEKEHQQSNESFGKSLKAIILSPFCPESEKSNLIAAQLQHIIDNVSDAPLADPELPEPFRVAHRTPSDSLNLATDLLNVSGVNEVVE</sequence>
<evidence type="ECO:0000313" key="1">
    <source>
        <dbReference type="EMBL" id="KAJ1372674.1"/>
    </source>
</evidence>
<evidence type="ECO:0000313" key="2">
    <source>
        <dbReference type="Proteomes" id="UP001196413"/>
    </source>
</evidence>
<dbReference type="Proteomes" id="UP001196413">
    <property type="component" value="Unassembled WGS sequence"/>
</dbReference>